<comment type="caution">
    <text evidence="2">The sequence shown here is derived from an EMBL/GenBank/DDBJ whole genome shotgun (WGS) entry which is preliminary data.</text>
</comment>
<dbReference type="EMBL" id="MU089585">
    <property type="protein sequence ID" value="KAF7850747.1"/>
    <property type="molecule type" value="Genomic_DNA"/>
</dbReference>
<feature type="transmembrane region" description="Helical" evidence="1">
    <location>
        <begin position="430"/>
        <end position="457"/>
    </location>
</feature>
<name>A0A8T0CSW4_CORYI</name>
<reference evidence="2" key="1">
    <citation type="submission" date="2020-05" db="EMBL/GenBank/DDBJ databases">
        <title>WGS assembly of Corymbia citriodora subspecies variegata.</title>
        <authorList>
            <person name="Barry K."/>
            <person name="Hundley H."/>
            <person name="Shu S."/>
            <person name="Jenkins J."/>
            <person name="Grimwood J."/>
            <person name="Baten A."/>
        </authorList>
    </citation>
    <scope>NUCLEOTIDE SEQUENCE</scope>
    <source>
        <strain evidence="2">CV2-018</strain>
    </source>
</reference>
<keyword evidence="1" id="KW-0812">Transmembrane</keyword>
<dbReference type="Pfam" id="PF03140">
    <property type="entry name" value="DUF247"/>
    <property type="match status" value="1"/>
</dbReference>
<dbReference type="Proteomes" id="UP000806378">
    <property type="component" value="Unassembled WGS sequence"/>
</dbReference>
<dbReference type="OrthoDB" id="1849062at2759"/>
<protein>
    <submittedName>
        <fullName evidence="2">Uncharacterized protein</fullName>
    </submittedName>
</protein>
<keyword evidence="1" id="KW-1133">Transmembrane helix</keyword>
<evidence type="ECO:0000313" key="3">
    <source>
        <dbReference type="Proteomes" id="UP000806378"/>
    </source>
</evidence>
<evidence type="ECO:0000256" key="1">
    <source>
        <dbReference type="SAM" id="Phobius"/>
    </source>
</evidence>
<gene>
    <name evidence="2" type="ORF">BT93_L5061</name>
</gene>
<organism evidence="2 3">
    <name type="scientific">Corymbia citriodora subsp. variegata</name>
    <dbReference type="NCBI Taxonomy" id="360336"/>
    <lineage>
        <taxon>Eukaryota</taxon>
        <taxon>Viridiplantae</taxon>
        <taxon>Streptophyta</taxon>
        <taxon>Embryophyta</taxon>
        <taxon>Tracheophyta</taxon>
        <taxon>Spermatophyta</taxon>
        <taxon>Magnoliopsida</taxon>
        <taxon>eudicotyledons</taxon>
        <taxon>Gunneridae</taxon>
        <taxon>Pentapetalae</taxon>
        <taxon>rosids</taxon>
        <taxon>malvids</taxon>
        <taxon>Myrtales</taxon>
        <taxon>Myrtaceae</taxon>
        <taxon>Myrtoideae</taxon>
        <taxon>Eucalypteae</taxon>
        <taxon>Corymbia</taxon>
    </lineage>
</organism>
<dbReference type="InterPro" id="IPR004158">
    <property type="entry name" value="DUF247_pln"/>
</dbReference>
<dbReference type="AlphaFoldDB" id="A0A8T0CSW4"/>
<proteinExistence type="predicted"/>
<keyword evidence="1" id="KW-0472">Membrane</keyword>
<dbReference type="Gramene" id="rna-gnl|WGS:JABURB|Cocit.L5061.1">
    <property type="protein sequence ID" value="cds-KAF7850747.1"/>
    <property type="gene ID" value="gene-BT93_L5061"/>
</dbReference>
<evidence type="ECO:0000313" key="2">
    <source>
        <dbReference type="EMBL" id="KAF7850747.1"/>
    </source>
</evidence>
<sequence length="461" mass="54087">MESSEAFQIMIEGNGVENVSEDETSPSESESVICVKEDWQDHVPGSWTQLSIYQFPHYLKDGNDNAWVPQIVSLGPYHHGKEHLHHMEQHKLRCLHRILRRGKPKRDLYLDSVWEVEERARACYEGTIFMSRCEFVEMMVLDGCFVIELFRGFIEGFEKLGYHPNDPVFSIRESILKIQQDMIMLENQIPLFILDLLLGLQHGDPNQKGRVAKLAIYFFDSLHPNASTFDKWKFDRLSDHGSVHCLEVFWRSLLHSGLTRSKTKHRPRSWKLFIHSLTELRDAGIKIRLRYTDDWGHIKFENRILWIPQLVIRDGTGSLFLNLIAFEQSHFDCSNYVTSYVVFMHNLIKSPEDVRYLRSKRIILHCLGSDAEVADLFNRLCQDLAFDNQDSHLYDLSREVELHCNQYSQINSRWNQWRAILKNQYFDNPWSIISLVAAFVLLVLTFIQSLYAVYGYYKMGS</sequence>
<keyword evidence="3" id="KW-1185">Reference proteome</keyword>
<dbReference type="PANTHER" id="PTHR31170">
    <property type="entry name" value="BNAC04G53230D PROTEIN"/>
    <property type="match status" value="1"/>
</dbReference>
<dbReference type="PANTHER" id="PTHR31170:SF25">
    <property type="entry name" value="BNAA09G04570D PROTEIN"/>
    <property type="match status" value="1"/>
</dbReference>
<accession>A0A8T0CSW4</accession>